<evidence type="ECO:0000313" key="3">
    <source>
        <dbReference type="Proteomes" id="UP001447188"/>
    </source>
</evidence>
<accession>A0ABR3GM28</accession>
<evidence type="ECO:0000313" key="2">
    <source>
        <dbReference type="EMBL" id="KAL0636933.1"/>
    </source>
</evidence>
<keyword evidence="3" id="KW-1185">Reference proteome</keyword>
<protein>
    <recommendedName>
        <fullName evidence="4">GAG-pre-integrase domain-containing protein</fullName>
    </recommendedName>
</protein>
<dbReference type="EMBL" id="JBBBZM010000041">
    <property type="protein sequence ID" value="KAL0636933.1"/>
    <property type="molecule type" value="Genomic_DNA"/>
</dbReference>
<feature type="compositionally biased region" description="Low complexity" evidence="1">
    <location>
        <begin position="11"/>
        <end position="20"/>
    </location>
</feature>
<name>A0ABR3GM28_9PEZI</name>
<organism evidence="2 3">
    <name type="scientific">Discina gigas</name>
    <dbReference type="NCBI Taxonomy" id="1032678"/>
    <lineage>
        <taxon>Eukaryota</taxon>
        <taxon>Fungi</taxon>
        <taxon>Dikarya</taxon>
        <taxon>Ascomycota</taxon>
        <taxon>Pezizomycotina</taxon>
        <taxon>Pezizomycetes</taxon>
        <taxon>Pezizales</taxon>
        <taxon>Discinaceae</taxon>
        <taxon>Discina</taxon>
    </lineage>
</organism>
<comment type="caution">
    <text evidence="2">The sequence shown here is derived from an EMBL/GenBank/DDBJ whole genome shotgun (WGS) entry which is preliminary data.</text>
</comment>
<reference evidence="2 3" key="1">
    <citation type="submission" date="2024-02" db="EMBL/GenBank/DDBJ databases">
        <title>Discinaceae phylogenomics.</title>
        <authorList>
            <person name="Dirks A.C."/>
            <person name="James T.Y."/>
        </authorList>
    </citation>
    <scope>NUCLEOTIDE SEQUENCE [LARGE SCALE GENOMIC DNA]</scope>
    <source>
        <strain evidence="2 3">ACD0624</strain>
    </source>
</reference>
<feature type="compositionally biased region" description="Pro residues" evidence="1">
    <location>
        <begin position="1"/>
        <end position="10"/>
    </location>
</feature>
<dbReference type="Proteomes" id="UP001447188">
    <property type="component" value="Unassembled WGS sequence"/>
</dbReference>
<proteinExistence type="predicted"/>
<feature type="compositionally biased region" description="Basic and acidic residues" evidence="1">
    <location>
        <begin position="26"/>
        <end position="45"/>
    </location>
</feature>
<gene>
    <name evidence="2" type="ORF">Q9L58_004035</name>
</gene>
<evidence type="ECO:0000256" key="1">
    <source>
        <dbReference type="SAM" id="MobiDB-lite"/>
    </source>
</evidence>
<feature type="region of interest" description="Disordered" evidence="1">
    <location>
        <begin position="1"/>
        <end position="52"/>
    </location>
</feature>
<sequence>MKTPRSPPAPLSQQSLLLPPSSHPAFENREVEESTEDVAKEDTGEVRSAVAPPGIAGTGVRSEFTELNPLANHVEVFLSHLFMITAPEVGSIQLLLQSVNILTVETLYVPELKTLLLSVSRLQELHLVTFNKALYLLRTDVIGRWKDHVFQFTGSTKHIASAAATARQISEELWHQQLGHLGRQSVRALLRCYEPLHGPSVISCNGTMG</sequence>
<evidence type="ECO:0008006" key="4">
    <source>
        <dbReference type="Google" id="ProtNLM"/>
    </source>
</evidence>